<dbReference type="GO" id="GO:0031201">
    <property type="term" value="C:SNARE complex"/>
    <property type="evidence" value="ECO:0007669"/>
    <property type="project" value="InterPro"/>
</dbReference>
<feature type="region of interest" description="Disordered" evidence="6">
    <location>
        <begin position="169"/>
        <end position="188"/>
    </location>
</feature>
<dbReference type="CDD" id="cd15841">
    <property type="entry name" value="SNARE_Qc"/>
    <property type="match status" value="1"/>
</dbReference>
<keyword evidence="4" id="KW-0653">Protein transport</keyword>
<evidence type="ECO:0000256" key="1">
    <source>
        <dbReference type="ARBA" id="ARBA00004370"/>
    </source>
</evidence>
<dbReference type="PANTHER" id="PTHR19305">
    <property type="entry name" value="SYNAPTOSOMAL ASSOCIATED PROTEIN"/>
    <property type="match status" value="1"/>
</dbReference>
<evidence type="ECO:0000313" key="8">
    <source>
        <dbReference type="EMBL" id="MBA4677637.1"/>
    </source>
</evidence>
<keyword evidence="5" id="KW-0472">Membrane</keyword>
<feature type="region of interest" description="Disordered" evidence="6">
    <location>
        <begin position="196"/>
        <end position="215"/>
    </location>
</feature>
<evidence type="ECO:0000256" key="6">
    <source>
        <dbReference type="SAM" id="MobiDB-lite"/>
    </source>
</evidence>
<comment type="subcellular location">
    <subcellularLocation>
        <location evidence="1">Membrane</location>
    </subcellularLocation>
</comment>
<evidence type="ECO:0000256" key="4">
    <source>
        <dbReference type="ARBA" id="ARBA00022927"/>
    </source>
</evidence>
<dbReference type="GO" id="GO:0016192">
    <property type="term" value="P:vesicle-mediated transport"/>
    <property type="evidence" value="ECO:0007669"/>
    <property type="project" value="UniProtKB-ARBA"/>
</dbReference>
<dbReference type="FunFam" id="1.20.5.110:FF:000031">
    <property type="entry name" value="SNAP25 homologous protein SNAP33"/>
    <property type="match status" value="1"/>
</dbReference>
<dbReference type="PROSITE" id="PS50192">
    <property type="entry name" value="T_SNARE"/>
    <property type="match status" value="1"/>
</dbReference>
<protein>
    <recommendedName>
        <fullName evidence="7">t-SNARE coiled-coil homology domain-containing protein</fullName>
    </recommendedName>
</protein>
<keyword evidence="3" id="KW-0813">Transport</keyword>
<reference evidence="8" key="1">
    <citation type="journal article" date="2013" name="J. Plant Res.">
        <title>Effect of fungi and light on seed germination of three Opuntia species from semiarid lands of central Mexico.</title>
        <authorList>
            <person name="Delgado-Sanchez P."/>
            <person name="Jimenez-Bremont J.F."/>
            <person name="Guerrero-Gonzalez Mde L."/>
            <person name="Flores J."/>
        </authorList>
    </citation>
    <scope>NUCLEOTIDE SEQUENCE</scope>
    <source>
        <tissue evidence="8">Cladode</tissue>
    </source>
</reference>
<dbReference type="SMART" id="SM00397">
    <property type="entry name" value="t_SNARE"/>
    <property type="match status" value="2"/>
</dbReference>
<reference evidence="8" key="2">
    <citation type="submission" date="2020-07" db="EMBL/GenBank/DDBJ databases">
        <authorList>
            <person name="Vera ALvarez R."/>
            <person name="Arias-Moreno D.M."/>
            <person name="Jimenez-Jacinto V."/>
            <person name="Jimenez-Bremont J.F."/>
            <person name="Swaminathan K."/>
            <person name="Moose S.P."/>
            <person name="Guerrero-Gonzalez M.L."/>
            <person name="Marino-Ramirez L."/>
            <person name="Landsman D."/>
            <person name="Rodriguez-Kessler M."/>
            <person name="Delgado-Sanchez P."/>
        </authorList>
    </citation>
    <scope>NUCLEOTIDE SEQUENCE</scope>
    <source>
        <tissue evidence="8">Cladode</tissue>
    </source>
</reference>
<organism evidence="8">
    <name type="scientific">Opuntia streptacantha</name>
    <name type="common">Prickly pear cactus</name>
    <name type="synonym">Opuntia cardona</name>
    <dbReference type="NCBI Taxonomy" id="393608"/>
    <lineage>
        <taxon>Eukaryota</taxon>
        <taxon>Viridiplantae</taxon>
        <taxon>Streptophyta</taxon>
        <taxon>Embryophyta</taxon>
        <taxon>Tracheophyta</taxon>
        <taxon>Spermatophyta</taxon>
        <taxon>Magnoliopsida</taxon>
        <taxon>eudicotyledons</taxon>
        <taxon>Gunneridae</taxon>
        <taxon>Pentapetalae</taxon>
        <taxon>Caryophyllales</taxon>
        <taxon>Cactineae</taxon>
        <taxon>Cactaceae</taxon>
        <taxon>Opuntioideae</taxon>
        <taxon>Opuntia</taxon>
    </lineage>
</organism>
<evidence type="ECO:0000256" key="2">
    <source>
        <dbReference type="ARBA" id="ARBA00009480"/>
    </source>
</evidence>
<dbReference type="CDD" id="cd15861">
    <property type="entry name" value="SNARE_SNAP25N_23N_29N_SEC9N"/>
    <property type="match status" value="1"/>
</dbReference>
<feature type="domain" description="T-SNARE coiled-coil homology" evidence="7">
    <location>
        <begin position="222"/>
        <end position="284"/>
    </location>
</feature>
<dbReference type="SUPFAM" id="SSF58038">
    <property type="entry name" value="SNARE fusion complex"/>
    <property type="match status" value="2"/>
</dbReference>
<sequence length="287" mass="32284">MSYNPLDSDDASDKKPSHRPTTKASVKPMSNVANSRMINLFDYDDRENREGAVAPSGSKYSSTYAHRSRYKNYFRDLGGVDNQSVEDLENYAVYKAEETTKTVNNCLKIAEGIREDATQTLTTLHHQGEQIRRTHEEAVNIDHHLTRGEKLLGSLGGIFSKPWKPKWTAPIKGPTTLRDDPVRSNSNHLEQRQKLGLTTLPNALPKSQTPPPEPTNALQKVEVEKMKQDDALLDLSNILGELKVMAIDMGSEIDGHVKALDRVDDDVAVLNERVQYANRRGQQLLRR</sequence>
<dbReference type="InterPro" id="IPR044766">
    <property type="entry name" value="NPSN/SNAP25-like_N_SNARE"/>
</dbReference>
<dbReference type="InterPro" id="IPR000727">
    <property type="entry name" value="T_SNARE_dom"/>
</dbReference>
<evidence type="ECO:0000259" key="7">
    <source>
        <dbReference type="PROSITE" id="PS50192"/>
    </source>
</evidence>
<evidence type="ECO:0000256" key="5">
    <source>
        <dbReference type="ARBA" id="ARBA00023136"/>
    </source>
</evidence>
<comment type="similarity">
    <text evidence="2">Belongs to the SNAP-25 family.</text>
</comment>
<dbReference type="GO" id="GO:0015031">
    <property type="term" value="P:protein transport"/>
    <property type="evidence" value="ECO:0007669"/>
    <property type="project" value="UniProtKB-KW"/>
</dbReference>
<dbReference type="GO" id="GO:0005886">
    <property type="term" value="C:plasma membrane"/>
    <property type="evidence" value="ECO:0007669"/>
    <property type="project" value="TreeGrafter"/>
</dbReference>
<dbReference type="PANTHER" id="PTHR19305:SF9">
    <property type="entry name" value="SYNAPTOSOMAL-ASSOCIATED PROTEIN 29"/>
    <property type="match status" value="1"/>
</dbReference>
<proteinExistence type="inferred from homology"/>
<evidence type="ECO:0000256" key="3">
    <source>
        <dbReference type="ARBA" id="ARBA00022448"/>
    </source>
</evidence>
<dbReference type="AlphaFoldDB" id="A0A7C9AXL2"/>
<feature type="region of interest" description="Disordered" evidence="6">
    <location>
        <begin position="1"/>
        <end position="31"/>
    </location>
</feature>
<dbReference type="EMBL" id="GISG01275896">
    <property type="protein sequence ID" value="MBA4677637.1"/>
    <property type="molecule type" value="Transcribed_RNA"/>
</dbReference>
<dbReference type="Gene3D" id="1.20.5.110">
    <property type="match status" value="2"/>
</dbReference>
<name>A0A7C9AXL2_OPUST</name>
<dbReference type="GO" id="GO:0005484">
    <property type="term" value="F:SNAP receptor activity"/>
    <property type="evidence" value="ECO:0007669"/>
    <property type="project" value="InterPro"/>
</dbReference>
<accession>A0A7C9AXL2</accession>